<reference evidence="3 4" key="1">
    <citation type="journal article" date="2018" name="PLoS Pathog.">
        <title>Evolution of structural diversity of trichothecenes, a family of toxins produced by plant pathogenic and entomopathogenic fungi.</title>
        <authorList>
            <person name="Proctor R.H."/>
            <person name="McCormick S.P."/>
            <person name="Kim H.S."/>
            <person name="Cardoza R.E."/>
            <person name="Stanley A.M."/>
            <person name="Lindo L."/>
            <person name="Kelly A."/>
            <person name="Brown D.W."/>
            <person name="Lee T."/>
            <person name="Vaughan M.M."/>
            <person name="Alexander N.J."/>
            <person name="Busman M."/>
            <person name="Gutierrez S."/>
        </authorList>
    </citation>
    <scope>NUCLEOTIDE SEQUENCE [LARGE SCALE GENOMIC DNA]</scope>
    <source>
        <strain evidence="3 4">NRRL 3299</strain>
    </source>
</reference>
<feature type="compositionally biased region" description="Polar residues" evidence="1">
    <location>
        <begin position="95"/>
        <end position="109"/>
    </location>
</feature>
<proteinExistence type="predicted"/>
<dbReference type="Proteomes" id="UP000266152">
    <property type="component" value="Unassembled WGS sequence"/>
</dbReference>
<name>A0A395SNQ3_FUSSP</name>
<organism evidence="3 4">
    <name type="scientific">Fusarium sporotrichioides</name>
    <dbReference type="NCBI Taxonomy" id="5514"/>
    <lineage>
        <taxon>Eukaryota</taxon>
        <taxon>Fungi</taxon>
        <taxon>Dikarya</taxon>
        <taxon>Ascomycota</taxon>
        <taxon>Pezizomycotina</taxon>
        <taxon>Sordariomycetes</taxon>
        <taxon>Hypocreomycetidae</taxon>
        <taxon>Hypocreales</taxon>
        <taxon>Nectriaceae</taxon>
        <taxon>Fusarium</taxon>
    </lineage>
</organism>
<keyword evidence="2" id="KW-0732">Signal</keyword>
<evidence type="ECO:0000256" key="2">
    <source>
        <dbReference type="SAM" id="SignalP"/>
    </source>
</evidence>
<accession>A0A395SNQ3</accession>
<feature type="chain" id="PRO_5017442231" evidence="2">
    <location>
        <begin position="21"/>
        <end position="261"/>
    </location>
</feature>
<gene>
    <name evidence="3" type="ORF">FSPOR_1778</name>
</gene>
<sequence length="261" mass="28190">MGIWNTLTVALAFSITAVHAGPCKSVSSAALGDAVPISIRSVSTIDTSNLSFFSTILAATRTTSTLKRSATATTEIRSVTTTRTRKTNAAPARETTATFTRTSEPKSTATNLLSNPGFDDSSDVFFSQPWVLRSSQGKSIAEFKDNYPVKSGPTALYMSVLEDGAPSIEQWVAGFEKSKQYALSTWVAYKSGSGGCHIDLKLGKTLIKRHTISKGSPGQYRKVEGVVATKYQMDLVSMWLYCPSEATVAILVDDFNLEEIM</sequence>
<evidence type="ECO:0000313" key="3">
    <source>
        <dbReference type="EMBL" id="RGP74083.1"/>
    </source>
</evidence>
<keyword evidence="4" id="KW-1185">Reference proteome</keyword>
<feature type="signal peptide" evidence="2">
    <location>
        <begin position="1"/>
        <end position="20"/>
    </location>
</feature>
<comment type="caution">
    <text evidence="3">The sequence shown here is derived from an EMBL/GenBank/DDBJ whole genome shotgun (WGS) entry which is preliminary data.</text>
</comment>
<dbReference type="AlphaFoldDB" id="A0A395SNQ3"/>
<dbReference type="EMBL" id="PXOF01000023">
    <property type="protein sequence ID" value="RGP74083.1"/>
    <property type="molecule type" value="Genomic_DNA"/>
</dbReference>
<evidence type="ECO:0000256" key="1">
    <source>
        <dbReference type="SAM" id="MobiDB-lite"/>
    </source>
</evidence>
<feature type="region of interest" description="Disordered" evidence="1">
    <location>
        <begin position="83"/>
        <end position="109"/>
    </location>
</feature>
<dbReference type="Gene3D" id="2.60.120.260">
    <property type="entry name" value="Galactose-binding domain-like"/>
    <property type="match status" value="1"/>
</dbReference>
<evidence type="ECO:0000313" key="4">
    <source>
        <dbReference type="Proteomes" id="UP000266152"/>
    </source>
</evidence>
<protein>
    <submittedName>
        <fullName evidence="3">Uncharacterized protein</fullName>
    </submittedName>
</protein>